<dbReference type="PANTHER" id="PTHR30383:SF24">
    <property type="entry name" value="THIOESTERASE 1_PROTEASE 1_LYSOPHOSPHOLIPASE L1"/>
    <property type="match status" value="1"/>
</dbReference>
<sequence>MGPERRILAFGNSLFAGYNVASEDSYPAKLEASLRAKGINARVTNAGVSGDTTAAGLQRLTFTLDGQQDKPDLFILELGGNDLLRGLPVTETRKNIEAMLQELQKREIPVLLMGMRAPPNFAEFQNEFDSIYPQLAQQYGAELVPFFLESIYQKPEMIQSDRVHPTEEGIETLVGATVEAVVRALPEE</sequence>
<reference evidence="2 3" key="1">
    <citation type="submission" date="2019-12" db="EMBL/GenBank/DDBJ databases">
        <title>Genomic-based taxomic classification of the family Erythrobacteraceae.</title>
        <authorList>
            <person name="Xu L."/>
        </authorList>
    </citation>
    <scope>NUCLEOTIDE SEQUENCE [LARGE SCALE GENOMIC DNA]</scope>
    <source>
        <strain evidence="2 3">KCTC 42006</strain>
    </source>
</reference>
<dbReference type="Proteomes" id="UP000460290">
    <property type="component" value="Unassembled WGS sequence"/>
</dbReference>
<dbReference type="Gene3D" id="3.40.50.1110">
    <property type="entry name" value="SGNH hydrolase"/>
    <property type="match status" value="1"/>
</dbReference>
<name>A0A844ZA03_9SPHN</name>
<feature type="domain" description="SGNH hydrolase-type esterase" evidence="1">
    <location>
        <begin position="9"/>
        <end position="169"/>
    </location>
</feature>
<dbReference type="InterPro" id="IPR051532">
    <property type="entry name" value="Ester_Hydrolysis_Enzymes"/>
</dbReference>
<evidence type="ECO:0000259" key="1">
    <source>
        <dbReference type="Pfam" id="PF13472"/>
    </source>
</evidence>
<dbReference type="OrthoDB" id="9786188at2"/>
<dbReference type="CDD" id="cd01822">
    <property type="entry name" value="Lysophospholipase_L1_like"/>
    <property type="match status" value="1"/>
</dbReference>
<dbReference type="AlphaFoldDB" id="A0A844ZA03"/>
<dbReference type="Pfam" id="PF13472">
    <property type="entry name" value="Lipase_GDSL_2"/>
    <property type="match status" value="1"/>
</dbReference>
<gene>
    <name evidence="2" type="ORF">GRI35_12265</name>
</gene>
<evidence type="ECO:0000313" key="3">
    <source>
        <dbReference type="Proteomes" id="UP000460290"/>
    </source>
</evidence>
<evidence type="ECO:0000313" key="2">
    <source>
        <dbReference type="EMBL" id="MXO84142.1"/>
    </source>
</evidence>
<proteinExistence type="predicted"/>
<organism evidence="2 3">
    <name type="scientific">Pontixanthobacter aestiaquae</name>
    <dbReference type="NCBI Taxonomy" id="1509367"/>
    <lineage>
        <taxon>Bacteria</taxon>
        <taxon>Pseudomonadati</taxon>
        <taxon>Pseudomonadota</taxon>
        <taxon>Alphaproteobacteria</taxon>
        <taxon>Sphingomonadales</taxon>
        <taxon>Erythrobacteraceae</taxon>
        <taxon>Pontixanthobacter</taxon>
    </lineage>
</organism>
<dbReference type="SUPFAM" id="SSF52266">
    <property type="entry name" value="SGNH hydrolase"/>
    <property type="match status" value="1"/>
</dbReference>
<keyword evidence="3" id="KW-1185">Reference proteome</keyword>
<comment type="caution">
    <text evidence="2">The sequence shown here is derived from an EMBL/GenBank/DDBJ whole genome shotgun (WGS) entry which is preliminary data.</text>
</comment>
<accession>A0A844ZA03</accession>
<dbReference type="InterPro" id="IPR036514">
    <property type="entry name" value="SGNH_hydro_sf"/>
</dbReference>
<dbReference type="GO" id="GO:0004622">
    <property type="term" value="F:phosphatidylcholine lysophospholipase activity"/>
    <property type="evidence" value="ECO:0007669"/>
    <property type="project" value="TreeGrafter"/>
</dbReference>
<dbReference type="InterPro" id="IPR013830">
    <property type="entry name" value="SGNH_hydro"/>
</dbReference>
<protein>
    <submittedName>
        <fullName evidence="2">Arylesterase</fullName>
    </submittedName>
</protein>
<dbReference type="EMBL" id="WTYZ01000001">
    <property type="protein sequence ID" value="MXO84142.1"/>
    <property type="molecule type" value="Genomic_DNA"/>
</dbReference>
<dbReference type="PANTHER" id="PTHR30383">
    <property type="entry name" value="THIOESTERASE 1/PROTEASE 1/LYSOPHOSPHOLIPASE L1"/>
    <property type="match status" value="1"/>
</dbReference>